<keyword evidence="3" id="KW-1185">Reference proteome</keyword>
<feature type="region of interest" description="Disordered" evidence="1">
    <location>
        <begin position="188"/>
        <end position="245"/>
    </location>
</feature>
<evidence type="ECO:0000313" key="2">
    <source>
        <dbReference type="EMBL" id="KAH8994436.1"/>
    </source>
</evidence>
<feature type="region of interest" description="Disordered" evidence="1">
    <location>
        <begin position="18"/>
        <end position="37"/>
    </location>
</feature>
<dbReference type="Proteomes" id="UP001201163">
    <property type="component" value="Unassembled WGS sequence"/>
</dbReference>
<protein>
    <submittedName>
        <fullName evidence="2">Uncharacterized protein</fullName>
    </submittedName>
</protein>
<feature type="compositionally biased region" description="Acidic residues" evidence="1">
    <location>
        <begin position="320"/>
        <end position="329"/>
    </location>
</feature>
<gene>
    <name evidence="2" type="ORF">EDB92DRAFT_1943768</name>
</gene>
<sequence length="373" mass="40060">MSLSLYVLAASLRPKKSSAAIVSQEGPTRSSSKGTTRRMNRLARLKKFWASATGATFRSITGRPLGQPGASATAMDPEPERSFAFLFPDPESVQHPPFIAYHSSANHPAVEPLSGVEDFTVNAEPYFVPSTASASEILTNVAIQDVLALAADDPGFFDLCCNPRSTSTLASVPEFSGSFDFVYPFASSENSDSDSELVNGSPRRSREASPELSPVASPENSRQSTLADSSDWHEALKSGSSRPMHIKRAMGLTSSSGLGVSLRNTYPDSPLGEDNADDDGVIVIPVLPYTSSSFPHPHLLSTISEENEDEGGHSSSPDTTYEDEDETSDTETIRFISVSTRARLDTAHVWASDGVEHLCEPSPRVASDRRTSI</sequence>
<feature type="compositionally biased region" description="Polar residues" evidence="1">
    <location>
        <begin position="25"/>
        <end position="34"/>
    </location>
</feature>
<feature type="region of interest" description="Disordered" evidence="1">
    <location>
        <begin position="257"/>
        <end position="277"/>
    </location>
</feature>
<evidence type="ECO:0000313" key="3">
    <source>
        <dbReference type="Proteomes" id="UP001201163"/>
    </source>
</evidence>
<evidence type="ECO:0000256" key="1">
    <source>
        <dbReference type="SAM" id="MobiDB-lite"/>
    </source>
</evidence>
<accession>A0AAD4LMG1</accession>
<feature type="compositionally biased region" description="Polar residues" evidence="1">
    <location>
        <begin position="218"/>
        <end position="228"/>
    </location>
</feature>
<dbReference type="AlphaFoldDB" id="A0AAD4LMG1"/>
<reference evidence="2" key="1">
    <citation type="submission" date="2022-01" db="EMBL/GenBank/DDBJ databases">
        <title>Comparative genomics reveals a dynamic genome evolution in the ectomycorrhizal milk-cap (Lactarius) mushrooms.</title>
        <authorList>
            <consortium name="DOE Joint Genome Institute"/>
            <person name="Lebreton A."/>
            <person name="Tang N."/>
            <person name="Kuo A."/>
            <person name="LaButti K."/>
            <person name="Drula E."/>
            <person name="Barry K."/>
            <person name="Clum A."/>
            <person name="Lipzen A."/>
            <person name="Mousain D."/>
            <person name="Ng V."/>
            <person name="Wang R."/>
            <person name="Wang X."/>
            <person name="Dai Y."/>
            <person name="Henrissat B."/>
            <person name="Grigoriev I.V."/>
            <person name="Guerin-Laguette A."/>
            <person name="Yu F."/>
            <person name="Martin F.M."/>
        </authorList>
    </citation>
    <scope>NUCLEOTIDE SEQUENCE</scope>
    <source>
        <strain evidence="2">QP</strain>
    </source>
</reference>
<dbReference type="EMBL" id="JAKELL010000014">
    <property type="protein sequence ID" value="KAH8994436.1"/>
    <property type="molecule type" value="Genomic_DNA"/>
</dbReference>
<name>A0AAD4LMG1_9AGAM</name>
<feature type="region of interest" description="Disordered" evidence="1">
    <location>
        <begin position="297"/>
        <end position="334"/>
    </location>
</feature>
<proteinExistence type="predicted"/>
<comment type="caution">
    <text evidence="2">The sequence shown here is derived from an EMBL/GenBank/DDBJ whole genome shotgun (WGS) entry which is preliminary data.</text>
</comment>
<organism evidence="2 3">
    <name type="scientific">Lactarius akahatsu</name>
    <dbReference type="NCBI Taxonomy" id="416441"/>
    <lineage>
        <taxon>Eukaryota</taxon>
        <taxon>Fungi</taxon>
        <taxon>Dikarya</taxon>
        <taxon>Basidiomycota</taxon>
        <taxon>Agaricomycotina</taxon>
        <taxon>Agaricomycetes</taxon>
        <taxon>Russulales</taxon>
        <taxon>Russulaceae</taxon>
        <taxon>Lactarius</taxon>
    </lineage>
</organism>